<reference evidence="2" key="1">
    <citation type="submission" date="2020-07" db="EMBL/GenBank/DDBJ databases">
        <title>Clarias magur genome sequencing, assembly and annotation.</title>
        <authorList>
            <person name="Kushwaha B."/>
            <person name="Kumar R."/>
            <person name="Das P."/>
            <person name="Joshi C.G."/>
            <person name="Kumar D."/>
            <person name="Nagpure N.S."/>
            <person name="Pandey M."/>
            <person name="Agarwal S."/>
            <person name="Srivastava S."/>
            <person name="Singh M."/>
            <person name="Sahoo L."/>
            <person name="Jayasankar P."/>
            <person name="Meher P.K."/>
            <person name="Koringa P.G."/>
            <person name="Iquebal M.A."/>
            <person name="Das S.P."/>
            <person name="Bit A."/>
            <person name="Patnaik S."/>
            <person name="Patel N."/>
            <person name="Shah T.M."/>
            <person name="Hinsu A."/>
            <person name="Jena J.K."/>
        </authorList>
    </citation>
    <scope>NUCLEOTIDE SEQUENCE</scope>
    <source>
        <strain evidence="2">CIFAMagur01</strain>
        <tissue evidence="2">Testis</tissue>
    </source>
</reference>
<gene>
    <name evidence="2" type="ORF">DAT39_006730</name>
</gene>
<proteinExistence type="predicted"/>
<feature type="compositionally biased region" description="Polar residues" evidence="1">
    <location>
        <begin position="74"/>
        <end position="98"/>
    </location>
</feature>
<keyword evidence="3" id="KW-1185">Reference proteome</keyword>
<dbReference type="Proteomes" id="UP000727407">
    <property type="component" value="Unassembled WGS sequence"/>
</dbReference>
<accession>A0A8J4UCE7</accession>
<dbReference type="AlphaFoldDB" id="A0A8J4UCE7"/>
<protein>
    <submittedName>
        <fullName evidence="2">Uncharacterized protein</fullName>
    </submittedName>
</protein>
<evidence type="ECO:0000256" key="1">
    <source>
        <dbReference type="SAM" id="MobiDB-lite"/>
    </source>
</evidence>
<organism evidence="2 3">
    <name type="scientific">Clarias magur</name>
    <name type="common">Asian catfish</name>
    <name type="synonym">Macropteronotus magur</name>
    <dbReference type="NCBI Taxonomy" id="1594786"/>
    <lineage>
        <taxon>Eukaryota</taxon>
        <taxon>Metazoa</taxon>
        <taxon>Chordata</taxon>
        <taxon>Craniata</taxon>
        <taxon>Vertebrata</taxon>
        <taxon>Euteleostomi</taxon>
        <taxon>Actinopterygii</taxon>
        <taxon>Neopterygii</taxon>
        <taxon>Teleostei</taxon>
        <taxon>Ostariophysi</taxon>
        <taxon>Siluriformes</taxon>
        <taxon>Clariidae</taxon>
        <taxon>Clarias</taxon>
    </lineage>
</organism>
<comment type="caution">
    <text evidence="2">The sequence shown here is derived from an EMBL/GenBank/DDBJ whole genome shotgun (WGS) entry which is preliminary data.</text>
</comment>
<dbReference type="EMBL" id="QNUK01000071">
    <property type="protein sequence ID" value="KAF5903546.1"/>
    <property type="molecule type" value="Genomic_DNA"/>
</dbReference>
<evidence type="ECO:0000313" key="3">
    <source>
        <dbReference type="Proteomes" id="UP000727407"/>
    </source>
</evidence>
<evidence type="ECO:0000313" key="2">
    <source>
        <dbReference type="EMBL" id="KAF5903546.1"/>
    </source>
</evidence>
<sequence>MARGSPCIGRIFMTQCVPSHCDTAGHLHTAGNGNVVRLEDGDRRSIRMTSQWEANERQRWESVKVKEGEKGGCSQHSARGTRSLPNTSTAVHETGVSQ</sequence>
<name>A0A8J4UCE7_CLAMG</name>
<feature type="region of interest" description="Disordered" evidence="1">
    <location>
        <begin position="63"/>
        <end position="98"/>
    </location>
</feature>